<dbReference type="EMBL" id="CP073587">
    <property type="protein sequence ID" value="QUN04965.1"/>
    <property type="molecule type" value="Genomic_DNA"/>
</dbReference>
<organism evidence="2 3">
    <name type="scientific">Shewanella yunxiaonensis</name>
    <dbReference type="NCBI Taxonomy" id="2829809"/>
    <lineage>
        <taxon>Bacteria</taxon>
        <taxon>Pseudomonadati</taxon>
        <taxon>Pseudomonadota</taxon>
        <taxon>Gammaproteobacteria</taxon>
        <taxon>Alteromonadales</taxon>
        <taxon>Shewanellaceae</taxon>
        <taxon>Shewanella</taxon>
    </lineage>
</organism>
<reference evidence="2 3" key="1">
    <citation type="submission" date="2021-04" db="EMBL/GenBank/DDBJ databases">
        <title>Novel species identification of genus Shewanella.</title>
        <authorList>
            <person name="Liu G."/>
        </authorList>
    </citation>
    <scope>NUCLEOTIDE SEQUENCE [LARGE SCALE GENOMIC DNA]</scope>
    <source>
        <strain evidence="2 3">FJAT-54481</strain>
    </source>
</reference>
<dbReference type="Pfam" id="PF12680">
    <property type="entry name" value="SnoaL_2"/>
    <property type="match status" value="1"/>
</dbReference>
<sequence length="198" mass="22548">MPELSGIFCQWYFSTVRTTLSAATLSEPLLASIFFRKETYSLRYLLLILVLICSPLLADTGEMPPEQQMAMSYIDAYTNHDYQKLATFYNRDSVFVDVTAGRSYTGSRHIIDFLERAHRGVLEYEFNIEHMFNSGSLVVMIGNYHFKGPGEQFGKPGKIIDIAIPGVTTLNLDLLNHRVTKHQDFIDYQTMADQLSAQ</sequence>
<dbReference type="Proteomes" id="UP000679575">
    <property type="component" value="Chromosome"/>
</dbReference>
<dbReference type="InterPro" id="IPR037401">
    <property type="entry name" value="SnoaL-like"/>
</dbReference>
<dbReference type="SUPFAM" id="SSF54427">
    <property type="entry name" value="NTF2-like"/>
    <property type="match status" value="1"/>
</dbReference>
<evidence type="ECO:0000259" key="1">
    <source>
        <dbReference type="Pfam" id="PF12680"/>
    </source>
</evidence>
<keyword evidence="3" id="KW-1185">Reference proteome</keyword>
<accession>A0ABX7YQC0</accession>
<dbReference type="InterPro" id="IPR032710">
    <property type="entry name" value="NTF2-like_dom_sf"/>
</dbReference>
<evidence type="ECO:0000313" key="3">
    <source>
        <dbReference type="Proteomes" id="UP000679575"/>
    </source>
</evidence>
<dbReference type="Gene3D" id="3.10.450.50">
    <property type="match status" value="1"/>
</dbReference>
<feature type="domain" description="SnoaL-like" evidence="1">
    <location>
        <begin position="73"/>
        <end position="150"/>
    </location>
</feature>
<name>A0ABX7YQC0_9GAMM</name>
<proteinExistence type="predicted"/>
<protein>
    <submittedName>
        <fullName evidence="2">Nuclear transport factor 2 family protein</fullName>
    </submittedName>
</protein>
<evidence type="ECO:0000313" key="2">
    <source>
        <dbReference type="EMBL" id="QUN04965.1"/>
    </source>
</evidence>
<gene>
    <name evidence="2" type="ORF">KDN34_12070</name>
</gene>